<evidence type="ECO:0000256" key="1">
    <source>
        <dbReference type="ARBA" id="ARBA00023186"/>
    </source>
</evidence>
<dbReference type="InterPro" id="IPR039773">
    <property type="entry name" value="BAG_chaperone_regulator"/>
</dbReference>
<evidence type="ECO:0000313" key="4">
    <source>
        <dbReference type="EMBL" id="KAF5788212.1"/>
    </source>
</evidence>
<dbReference type="OrthoDB" id="776628at2759"/>
<dbReference type="Proteomes" id="UP000215914">
    <property type="component" value="Chromosome 10"/>
</dbReference>
<dbReference type="EMBL" id="CM007899">
    <property type="protein sequence ID" value="OTG12865.1"/>
    <property type="molecule type" value="Genomic_DNA"/>
</dbReference>
<dbReference type="InterPro" id="IPR000626">
    <property type="entry name" value="Ubiquitin-like_dom"/>
</dbReference>
<dbReference type="AlphaFoldDB" id="A0A251TP21"/>
<evidence type="ECO:0000259" key="3">
    <source>
        <dbReference type="PROSITE" id="PS50053"/>
    </source>
</evidence>
<dbReference type="InParanoid" id="A0A251TP21"/>
<feature type="domain" description="Ubiquitin-like" evidence="3">
    <location>
        <begin position="52"/>
        <end position="122"/>
    </location>
</feature>
<name>A0A251TP21_HELAN</name>
<reference evidence="4 6" key="1">
    <citation type="journal article" date="2017" name="Nature">
        <title>The sunflower genome provides insights into oil metabolism, flowering and Asterid evolution.</title>
        <authorList>
            <person name="Badouin H."/>
            <person name="Gouzy J."/>
            <person name="Grassa C.J."/>
            <person name="Murat F."/>
            <person name="Staton S.E."/>
            <person name="Cottret L."/>
            <person name="Lelandais-Briere C."/>
            <person name="Owens G.L."/>
            <person name="Carrere S."/>
            <person name="Mayjonade B."/>
            <person name="Legrand L."/>
            <person name="Gill N."/>
            <person name="Kane N.C."/>
            <person name="Bowers J.E."/>
            <person name="Hubner S."/>
            <person name="Bellec A."/>
            <person name="Berard A."/>
            <person name="Berges H."/>
            <person name="Blanchet N."/>
            <person name="Boniface M.C."/>
            <person name="Brunel D."/>
            <person name="Catrice O."/>
            <person name="Chaidir N."/>
            <person name="Claudel C."/>
            <person name="Donnadieu C."/>
            <person name="Faraut T."/>
            <person name="Fievet G."/>
            <person name="Helmstetter N."/>
            <person name="King M."/>
            <person name="Knapp S.J."/>
            <person name="Lai Z."/>
            <person name="Le Paslier M.C."/>
            <person name="Lippi Y."/>
            <person name="Lorenzon L."/>
            <person name="Mandel J.R."/>
            <person name="Marage G."/>
            <person name="Marchand G."/>
            <person name="Marquand E."/>
            <person name="Bret-Mestries E."/>
            <person name="Morien E."/>
            <person name="Nambeesan S."/>
            <person name="Nguyen T."/>
            <person name="Pegot-Espagnet P."/>
            <person name="Pouilly N."/>
            <person name="Raftis F."/>
            <person name="Sallet E."/>
            <person name="Schiex T."/>
            <person name="Thomas J."/>
            <person name="Vandecasteele C."/>
            <person name="Vares D."/>
            <person name="Vear F."/>
            <person name="Vautrin S."/>
            <person name="Crespi M."/>
            <person name="Mangin B."/>
            <person name="Burke J.M."/>
            <person name="Salse J."/>
            <person name="Munos S."/>
            <person name="Vincourt P."/>
            <person name="Rieseberg L.H."/>
            <person name="Langlade N.B."/>
        </authorList>
    </citation>
    <scope>NUCLEOTIDE SEQUENCE [LARGE SCALE GENOMIC DNA]</scope>
    <source>
        <strain evidence="6">cv. SF193</strain>
        <tissue evidence="4">Leaves</tissue>
    </source>
</reference>
<dbReference type="PANTHER" id="PTHR12329:SF11">
    <property type="entry name" value="BAG FAMILY MOLECULAR CHAPERONE REGULATOR 1"/>
    <property type="match status" value="1"/>
</dbReference>
<keyword evidence="1" id="KW-0143">Chaperone</keyword>
<proteinExistence type="predicted"/>
<evidence type="ECO:0000313" key="5">
    <source>
        <dbReference type="EMBL" id="OTG12865.1"/>
    </source>
</evidence>
<evidence type="ECO:0000313" key="6">
    <source>
        <dbReference type="Proteomes" id="UP000215914"/>
    </source>
</evidence>
<dbReference type="Gramene" id="mRNA:HanXRQr2_Chr10g0461531">
    <property type="protein sequence ID" value="mRNA:HanXRQr2_Chr10g0461531"/>
    <property type="gene ID" value="HanXRQr2_Chr10g0461531"/>
</dbReference>
<reference evidence="5" key="2">
    <citation type="submission" date="2017-02" db="EMBL/GenBank/DDBJ databases">
        <title>Sunflower complete genome.</title>
        <authorList>
            <person name="Langlade N."/>
            <person name="Munos S."/>
        </authorList>
    </citation>
    <scope>NUCLEOTIDE SEQUENCE [LARGE SCALE GENOMIC DNA]</scope>
    <source>
        <tissue evidence="5">Leaves</tissue>
    </source>
</reference>
<dbReference type="FunFam" id="3.10.20.90:FF:000298">
    <property type="entry name" value="BAG family molecular chaperone regulator 1"/>
    <property type="match status" value="1"/>
</dbReference>
<dbReference type="GO" id="GO:0000774">
    <property type="term" value="F:adenyl-nucleotide exchange factor activity"/>
    <property type="evidence" value="ECO:0000318"/>
    <property type="project" value="GO_Central"/>
</dbReference>
<protein>
    <submittedName>
        <fullName evidence="5">Putative ubiquitin-related domain-containing protein</fullName>
    </submittedName>
    <submittedName>
        <fullName evidence="4">Ubiquitin domain, BAG domain superfamily, molecular chaperone regulator BAG</fullName>
    </submittedName>
</protein>
<evidence type="ECO:0000256" key="2">
    <source>
        <dbReference type="ARBA" id="ARBA00058673"/>
    </source>
</evidence>
<reference evidence="4" key="3">
    <citation type="submission" date="2020-06" db="EMBL/GenBank/DDBJ databases">
        <title>Helianthus annuus Genome sequencing and assembly Release 2.</title>
        <authorList>
            <person name="Gouzy J."/>
            <person name="Langlade N."/>
            <person name="Munos S."/>
        </authorList>
    </citation>
    <scope>NUCLEOTIDE SEQUENCE</scope>
    <source>
        <tissue evidence="4">Leaves</tissue>
    </source>
</reference>
<dbReference type="SUPFAM" id="SSF54236">
    <property type="entry name" value="Ubiquitin-like"/>
    <property type="match status" value="1"/>
</dbReference>
<dbReference type="EMBL" id="MNCJ02000325">
    <property type="protein sequence ID" value="KAF5788212.1"/>
    <property type="molecule type" value="Genomic_DNA"/>
</dbReference>
<sequence length="182" mass="20537">MAAMHTTDLVGDRWLCQSGERICSSNRVNWASTYTSQNNTYNKKTLVANNPLTIRVRVKYGSIYHGINNSSQATFGELKKMLLGPTGLHHEDQKLMYKNKERSSKTFLDVVGVKDLSKMVLVEDPISQERRYVEMRKNAMMEKAAKAISQISLEVDRLAGQATVRGHDYSVGRHCRADKTIG</sequence>
<dbReference type="STRING" id="4232.A0A251TP21"/>
<dbReference type="GO" id="GO:0051087">
    <property type="term" value="F:protein-folding chaperone binding"/>
    <property type="evidence" value="ECO:0000318"/>
    <property type="project" value="GO_Central"/>
</dbReference>
<dbReference type="Gene3D" id="3.10.20.90">
    <property type="entry name" value="Phosphatidylinositol 3-kinase Catalytic Subunit, Chain A, domain 1"/>
    <property type="match status" value="1"/>
</dbReference>
<organism evidence="5 6">
    <name type="scientific">Helianthus annuus</name>
    <name type="common">Common sunflower</name>
    <dbReference type="NCBI Taxonomy" id="4232"/>
    <lineage>
        <taxon>Eukaryota</taxon>
        <taxon>Viridiplantae</taxon>
        <taxon>Streptophyta</taxon>
        <taxon>Embryophyta</taxon>
        <taxon>Tracheophyta</taxon>
        <taxon>Spermatophyta</taxon>
        <taxon>Magnoliopsida</taxon>
        <taxon>eudicotyledons</taxon>
        <taxon>Gunneridae</taxon>
        <taxon>Pentapetalae</taxon>
        <taxon>asterids</taxon>
        <taxon>campanulids</taxon>
        <taxon>Asterales</taxon>
        <taxon>Asteraceae</taxon>
        <taxon>Asteroideae</taxon>
        <taxon>Heliantheae alliance</taxon>
        <taxon>Heliantheae</taxon>
        <taxon>Helianthus</taxon>
    </lineage>
</organism>
<keyword evidence="6" id="KW-1185">Reference proteome</keyword>
<dbReference type="InterPro" id="IPR029071">
    <property type="entry name" value="Ubiquitin-like_domsf"/>
</dbReference>
<dbReference type="Gene3D" id="1.20.58.120">
    <property type="entry name" value="BAG domain"/>
    <property type="match status" value="1"/>
</dbReference>
<gene>
    <name evidence="5" type="ORF">HannXRQ_Chr10g0314311</name>
    <name evidence="4" type="ORF">HanXRQr2_Chr10g0461531</name>
</gene>
<comment type="function">
    <text evidence="2">Co-chaperone that regulates diverse cellular pathways, such as programmed cell death and stress responses.</text>
</comment>
<dbReference type="PANTHER" id="PTHR12329">
    <property type="entry name" value="BCL2-ASSOCIATED ATHANOGENE"/>
    <property type="match status" value="1"/>
</dbReference>
<accession>A0A251TP21</accession>
<dbReference type="GO" id="GO:0050821">
    <property type="term" value="P:protein stabilization"/>
    <property type="evidence" value="ECO:0000318"/>
    <property type="project" value="GO_Central"/>
</dbReference>
<dbReference type="InterPro" id="IPR036533">
    <property type="entry name" value="BAG_dom_sf"/>
</dbReference>
<dbReference type="GO" id="GO:0005737">
    <property type="term" value="C:cytoplasm"/>
    <property type="evidence" value="ECO:0000318"/>
    <property type="project" value="GO_Central"/>
</dbReference>
<dbReference type="PROSITE" id="PS50053">
    <property type="entry name" value="UBIQUITIN_2"/>
    <property type="match status" value="1"/>
</dbReference>